<dbReference type="AlphaFoldDB" id="A0A074ZQM8"/>
<dbReference type="GeneID" id="20327473"/>
<dbReference type="KEGG" id="ovi:T265_13306"/>
<dbReference type="OrthoDB" id="10277682at2759"/>
<dbReference type="EMBL" id="KL596673">
    <property type="protein sequence ID" value="KER29688.1"/>
    <property type="molecule type" value="Genomic_DNA"/>
</dbReference>
<accession>A0A074ZQM8</accession>
<evidence type="ECO:0000313" key="2">
    <source>
        <dbReference type="Proteomes" id="UP000054324"/>
    </source>
</evidence>
<keyword evidence="2" id="KW-1185">Reference proteome</keyword>
<dbReference type="CTD" id="20327473"/>
<organism evidence="1 2">
    <name type="scientific">Opisthorchis viverrini</name>
    <name type="common">Southeast Asian liver fluke</name>
    <dbReference type="NCBI Taxonomy" id="6198"/>
    <lineage>
        <taxon>Eukaryota</taxon>
        <taxon>Metazoa</taxon>
        <taxon>Spiralia</taxon>
        <taxon>Lophotrochozoa</taxon>
        <taxon>Platyhelminthes</taxon>
        <taxon>Trematoda</taxon>
        <taxon>Digenea</taxon>
        <taxon>Opisthorchiida</taxon>
        <taxon>Opisthorchiata</taxon>
        <taxon>Opisthorchiidae</taxon>
        <taxon>Opisthorchis</taxon>
    </lineage>
</organism>
<evidence type="ECO:0000313" key="1">
    <source>
        <dbReference type="EMBL" id="KER29688.1"/>
    </source>
</evidence>
<sequence>CYDNWSGEGPSGKLRLWPRASTSHLQDILKSLMERVTTMCVMHFHKNYPVFREYLKKDQVDEKLTKLGKILVARLNERLNMLEKQGK</sequence>
<dbReference type="Proteomes" id="UP000054324">
    <property type="component" value="Unassembled WGS sequence"/>
</dbReference>
<gene>
    <name evidence="1" type="ORF">T265_13306</name>
</gene>
<name>A0A074ZQM8_OPIVI</name>
<reference evidence="1 2" key="1">
    <citation type="submission" date="2013-11" db="EMBL/GenBank/DDBJ databases">
        <title>Opisthorchis viverrini - life in the bile duct.</title>
        <authorList>
            <person name="Young N.D."/>
            <person name="Nagarajan N."/>
            <person name="Lin S.J."/>
            <person name="Korhonen P.K."/>
            <person name="Jex A.R."/>
            <person name="Hall R.S."/>
            <person name="Safavi-Hemami H."/>
            <person name="Kaewkong W."/>
            <person name="Bertrand D."/>
            <person name="Gao S."/>
            <person name="Seet Q."/>
            <person name="Wongkham S."/>
            <person name="Teh B.T."/>
            <person name="Wongkham C."/>
            <person name="Intapan P.M."/>
            <person name="Maleewong W."/>
            <person name="Yang X."/>
            <person name="Hu M."/>
            <person name="Wang Z."/>
            <person name="Hofmann A."/>
            <person name="Sternberg P.W."/>
            <person name="Tan P."/>
            <person name="Wang J."/>
            <person name="Gasser R.B."/>
        </authorList>
    </citation>
    <scope>NUCLEOTIDE SEQUENCE [LARGE SCALE GENOMIC DNA]</scope>
</reference>
<dbReference type="RefSeq" id="XP_009166561.1">
    <property type="nucleotide sequence ID" value="XM_009168297.1"/>
</dbReference>
<protein>
    <submittedName>
        <fullName evidence="1">Uncharacterized protein</fullName>
    </submittedName>
</protein>
<proteinExistence type="predicted"/>
<feature type="non-terminal residue" evidence="1">
    <location>
        <position position="1"/>
    </location>
</feature>